<comment type="caution">
    <text evidence="2">The sequence shown here is derived from an EMBL/GenBank/DDBJ whole genome shotgun (WGS) entry which is preliminary data.</text>
</comment>
<keyword evidence="1" id="KW-0472">Membrane</keyword>
<name>A0A2S9JE44_9HYPH</name>
<gene>
    <name evidence="2" type="ORF">C5750_20195</name>
</gene>
<evidence type="ECO:0000256" key="1">
    <source>
        <dbReference type="SAM" id="Phobius"/>
    </source>
</evidence>
<dbReference type="PROSITE" id="PS51257">
    <property type="entry name" value="PROKAR_LIPOPROTEIN"/>
    <property type="match status" value="1"/>
</dbReference>
<protein>
    <recommendedName>
        <fullName evidence="4">Holin</fullName>
    </recommendedName>
</protein>
<sequence>MTNEKQWYQSKTIWAAVATIILSCSSFFNVSLDHDVEAKLADTIMQFLTALSGIAALFGRLSATALISRKEI</sequence>
<proteinExistence type="predicted"/>
<feature type="transmembrane region" description="Helical" evidence="1">
    <location>
        <begin position="12"/>
        <end position="32"/>
    </location>
</feature>
<keyword evidence="1" id="KW-1133">Transmembrane helix</keyword>
<accession>A0A2S9JE44</accession>
<evidence type="ECO:0008006" key="4">
    <source>
        <dbReference type="Google" id="ProtNLM"/>
    </source>
</evidence>
<evidence type="ECO:0000313" key="3">
    <source>
        <dbReference type="Proteomes" id="UP000238563"/>
    </source>
</evidence>
<dbReference type="OrthoDB" id="7508901at2"/>
<reference evidence="2 3" key="1">
    <citation type="submission" date="2018-02" db="EMBL/GenBank/DDBJ databases">
        <title>The draft genome of Phyllobacterium myrsinacearum DSM5892.</title>
        <authorList>
            <person name="Li L."/>
            <person name="Liu L."/>
            <person name="Zhang X."/>
            <person name="Wang T."/>
        </authorList>
    </citation>
    <scope>NUCLEOTIDE SEQUENCE [LARGE SCALE GENOMIC DNA]</scope>
    <source>
        <strain evidence="2 3">DSM 5892</strain>
    </source>
</reference>
<dbReference type="EMBL" id="PVBT01000006">
    <property type="protein sequence ID" value="PRD51154.1"/>
    <property type="molecule type" value="Genomic_DNA"/>
</dbReference>
<dbReference type="RefSeq" id="WP_105736066.1">
    <property type="nucleotide sequence ID" value="NZ_PVBT01000006.1"/>
</dbReference>
<keyword evidence="3" id="KW-1185">Reference proteome</keyword>
<feature type="transmembrane region" description="Helical" evidence="1">
    <location>
        <begin position="44"/>
        <end position="67"/>
    </location>
</feature>
<dbReference type="AlphaFoldDB" id="A0A2S9JE44"/>
<evidence type="ECO:0000313" key="2">
    <source>
        <dbReference type="EMBL" id="PRD51154.1"/>
    </source>
</evidence>
<dbReference type="Proteomes" id="UP000238563">
    <property type="component" value="Unassembled WGS sequence"/>
</dbReference>
<organism evidence="2 3">
    <name type="scientific">Phyllobacterium myrsinacearum</name>
    <dbReference type="NCBI Taxonomy" id="28101"/>
    <lineage>
        <taxon>Bacteria</taxon>
        <taxon>Pseudomonadati</taxon>
        <taxon>Pseudomonadota</taxon>
        <taxon>Alphaproteobacteria</taxon>
        <taxon>Hyphomicrobiales</taxon>
        <taxon>Phyllobacteriaceae</taxon>
        <taxon>Phyllobacterium</taxon>
    </lineage>
</organism>
<keyword evidence="1" id="KW-0812">Transmembrane</keyword>